<dbReference type="PANTHER" id="PTHR30605:SF0">
    <property type="entry name" value="ANHYDRO-N-ACETYLMURAMIC ACID KINASE"/>
    <property type="match status" value="1"/>
</dbReference>
<dbReference type="Gene3D" id="3.30.420.40">
    <property type="match status" value="2"/>
</dbReference>
<dbReference type="AlphaFoldDB" id="A0A5B8UNP3"/>
<keyword evidence="1" id="KW-0418">Kinase</keyword>
<dbReference type="SUPFAM" id="SSF53067">
    <property type="entry name" value="Actin-like ATPase domain"/>
    <property type="match status" value="1"/>
</dbReference>
<dbReference type="EC" id="2.7.1.170" evidence="1"/>
<dbReference type="EMBL" id="CP042433">
    <property type="protein sequence ID" value="QEC58076.1"/>
    <property type="molecule type" value="Genomic_DNA"/>
</dbReference>
<protein>
    <submittedName>
        <fullName evidence="1">Anhydro-N-acetylmuramic acid kinase</fullName>
        <ecNumber evidence="1">2.7.1.170</ecNumber>
    </submittedName>
</protein>
<keyword evidence="2" id="KW-1185">Reference proteome</keyword>
<dbReference type="Proteomes" id="UP000321204">
    <property type="component" value="Chromosome"/>
</dbReference>
<name>A0A5B8UNP3_9BACT</name>
<dbReference type="NCBIfam" id="NF007144">
    <property type="entry name" value="PRK09585.2-3"/>
    <property type="match status" value="1"/>
</dbReference>
<dbReference type="InterPro" id="IPR043129">
    <property type="entry name" value="ATPase_NBD"/>
</dbReference>
<dbReference type="GO" id="GO:0016773">
    <property type="term" value="F:phosphotransferase activity, alcohol group as acceptor"/>
    <property type="evidence" value="ECO:0007669"/>
    <property type="project" value="InterPro"/>
</dbReference>
<dbReference type="InterPro" id="IPR005338">
    <property type="entry name" value="Anhydro_N_Ac-Mur_kinase"/>
</dbReference>
<evidence type="ECO:0000313" key="1">
    <source>
        <dbReference type="EMBL" id="QEC58076.1"/>
    </source>
</evidence>
<proteinExistence type="predicted"/>
<dbReference type="Pfam" id="PF03702">
    <property type="entry name" value="AnmK"/>
    <property type="match status" value="1"/>
</dbReference>
<accession>A0A5B8UNP3</accession>
<keyword evidence="1" id="KW-0808">Transferase</keyword>
<dbReference type="PANTHER" id="PTHR30605">
    <property type="entry name" value="ANHYDRO-N-ACETYLMURAMIC ACID KINASE"/>
    <property type="match status" value="1"/>
</dbReference>
<reference evidence="1 2" key="1">
    <citation type="journal article" date="2015" name="Int. J. Syst. Evol. Microbiol.">
        <title>Flavisolibacter ginsenosidimutans sp. nov., with ginsenoside-converting activity isolated from soil used for cultivating ginseng.</title>
        <authorList>
            <person name="Zhao Y."/>
            <person name="Liu Q."/>
            <person name="Kang M.S."/>
            <person name="Jin F."/>
            <person name="Yu H."/>
            <person name="Im W.T."/>
        </authorList>
    </citation>
    <scope>NUCLEOTIDE SEQUENCE [LARGE SCALE GENOMIC DNA]</scope>
    <source>
        <strain evidence="1 2">Gsoil 636</strain>
    </source>
</reference>
<evidence type="ECO:0000313" key="2">
    <source>
        <dbReference type="Proteomes" id="UP000321204"/>
    </source>
</evidence>
<sequence>MTYRAIGLMSGSSLDGLDVAFVEFVHNAGIWNFEILAADCYTYDEEWKNRLQNATSLNALNYQRLHADYGHYIGAAVNRFVEENNLHYKVGLVASHGHTTFHEPQNRLTAQLGDGAAIAAETGLPVVSDLRALDVAFGGQGAPIVPIGEKLLLRDYDMYLNLGGIANISFNDEKNYIAFDVCPANRVLNIFAAKEGKEYDANGAMAANGKVHEDALKKLNDLSYYKQPYPKSLANNFGTDEVYPLLASFNLSSADALRTYVEHIVQQVQSAIGNRQSEIRNQKLLVTGGGALNSFLIQRLSEVLQPLKAGVVIPDEKLVQYKEALIMAFMGVLRWRQEYNVLSSVTGAARDSIGGAVWIGQEA</sequence>
<dbReference type="KEGG" id="fgg:FSB75_19920"/>
<dbReference type="GO" id="GO:0009254">
    <property type="term" value="P:peptidoglycan turnover"/>
    <property type="evidence" value="ECO:0007669"/>
    <property type="project" value="InterPro"/>
</dbReference>
<dbReference type="RefSeq" id="WP_146791058.1">
    <property type="nucleotide sequence ID" value="NZ_BAABIO010000003.1"/>
</dbReference>
<dbReference type="GO" id="GO:0005524">
    <property type="term" value="F:ATP binding"/>
    <property type="evidence" value="ECO:0007669"/>
    <property type="project" value="InterPro"/>
</dbReference>
<dbReference type="GO" id="GO:0016301">
    <property type="term" value="F:kinase activity"/>
    <property type="evidence" value="ECO:0007669"/>
    <property type="project" value="UniProtKB-KW"/>
</dbReference>
<dbReference type="OrthoDB" id="9763949at2"/>
<organism evidence="1 2">
    <name type="scientific">Flavisolibacter ginsenosidimutans</name>
    <dbReference type="NCBI Taxonomy" id="661481"/>
    <lineage>
        <taxon>Bacteria</taxon>
        <taxon>Pseudomonadati</taxon>
        <taxon>Bacteroidota</taxon>
        <taxon>Chitinophagia</taxon>
        <taxon>Chitinophagales</taxon>
        <taxon>Chitinophagaceae</taxon>
        <taxon>Flavisolibacter</taxon>
    </lineage>
</organism>
<gene>
    <name evidence="1" type="ORF">FSB75_19920</name>
</gene>
<dbReference type="GO" id="GO:0006040">
    <property type="term" value="P:amino sugar metabolic process"/>
    <property type="evidence" value="ECO:0007669"/>
    <property type="project" value="InterPro"/>
</dbReference>